<dbReference type="Pfam" id="PF24595">
    <property type="entry name" value="DUF7619"/>
    <property type="match status" value="1"/>
</dbReference>
<evidence type="ECO:0000259" key="1">
    <source>
        <dbReference type="Pfam" id="PF24595"/>
    </source>
</evidence>
<sequence length="1194" mass="130670">MNYYTQITQQKKNATKNLLLKFGIGLFFLLLGTTTQGQATQLQWAKRMGSSDNYGVCQGTSIDVDRAGNVYTSGYFNDTADFDPNAGVFNLATGVHSQQFIQKLDANGNFVWAKQMGGRANAIFVDDSSNVYTTGFFSDTVDFDPNAGVYNLASLGNSDIYVQKLDSAGNLIWAKRMGGTRSDAGNAIVVDNLGNVYTTGYFLYTADFDPNAGVFNLSGGNTGMFLQKLDAAGNFVWAKSLNSNLGFIRGHNLDLGALGHIYIVGEFQETVDFNPNAGVSNLTAINGYDRFIQKLDTAGNFIWAKNISPVNYAIYDQGYSIAVDDEENIYTTGKFEHNVDFDPNAGTHYLSAVDLDDIFVQKLDAAGNFLWAKSMGGSGNDFGRGIDLDAAGNVYITGFFSGTIDFDPSPRLSNLTSMGSEDIFIQKLDFNGNFLWAKNMGGFSYDYGNDIAVDLNENVHTTGMFLFTADFDPNADTFNLIANGNSNDVFIQKLSQKGITGHTFLDFNQNCIQDNNEADVSGRRLIIKPGNILVTTRQGHWYLDSLPTGTYTIEVDTSNYWTATCSNIQSFTVVHPDSLLITPSFGLISTRNCPAPDVSIYAPFLRPGFSNQRISVQACNQNIGTGTLDSAYVIVTLDSLLTVQAASLPFSSLGNNQYRINVDTIYPDFCVDFWLECQLNMTATIGQSLCMSAELFPVYACSLDSIPSPSTNSCLTPYDNSHISIKGFCINDTIQFIVYNTGTSPMTCFSPVRLYIDGQYVLLDSVQLVNGQTRTFLFPGDGRTWRLEVDQHPLHPGNSQPSQTIELCGSAGNWTPNLVNILPQDDADPVIDIYCGLVTGSYDPNDKKGYPLGIGNTYDILPNQDLEYLIRFQNTGTDTAFTVVIRDTLSEDLDIFSIRSGVSSHEYSFRMYGPRVLEWTFNTIMLADSNVNEPASHGFVQFKVKQNANLPIGTEITNKAAIYFDFNAPIITNTYLHTINVPQVLNWDGEDTLVVAICDSFNFRGLTYRSTGTYFFPVNNNNLDSLYTIHLTILNPTSETLRVDSCTRYTAPDGQIYTTSGQYTAVIPNVVGCDSIITINLTLKDSTASTITVHSCTPYIAPDGQTYTANGQYIATIPNVVGCDSIITINLTLKDSTTSTITVNSCSSYTAPDGQIYTASGQYTATIPNFVGCDSVITINLTLRSTDSTISANP</sequence>
<dbReference type="Gene3D" id="2.60.40.10">
    <property type="entry name" value="Immunoglobulins"/>
    <property type="match status" value="1"/>
</dbReference>
<dbReference type="SUPFAM" id="SSF117074">
    <property type="entry name" value="Hypothetical protein PA1324"/>
    <property type="match status" value="1"/>
</dbReference>
<dbReference type="InterPro" id="IPR055353">
    <property type="entry name" value="DUF7619"/>
</dbReference>
<name>A0A6S6U7U8_9BACT</name>
<organism evidence="2">
    <name type="scientific">uncultured Aureispira sp</name>
    <dbReference type="NCBI Taxonomy" id="1331704"/>
    <lineage>
        <taxon>Bacteria</taxon>
        <taxon>Pseudomonadati</taxon>
        <taxon>Bacteroidota</taxon>
        <taxon>Saprospiria</taxon>
        <taxon>Saprospirales</taxon>
        <taxon>Saprospiraceae</taxon>
        <taxon>Aureispira</taxon>
        <taxon>environmental samples</taxon>
    </lineage>
</organism>
<dbReference type="InterPro" id="IPR010620">
    <property type="entry name" value="SBBP_repeat"/>
</dbReference>
<accession>A0A6S6U7U8</accession>
<protein>
    <recommendedName>
        <fullName evidence="1">DUF7619 domain-containing protein</fullName>
    </recommendedName>
</protein>
<reference evidence="2" key="1">
    <citation type="submission" date="2020-01" db="EMBL/GenBank/DDBJ databases">
        <authorList>
            <person name="Meier V. D."/>
            <person name="Meier V D."/>
        </authorList>
    </citation>
    <scope>NUCLEOTIDE SEQUENCE</scope>
    <source>
        <strain evidence="2">HLG_WM_MAG_10</strain>
    </source>
</reference>
<gene>
    <name evidence="2" type="ORF">HELGO_WM49761</name>
</gene>
<dbReference type="AlphaFoldDB" id="A0A6S6U7U8"/>
<proteinExistence type="predicted"/>
<dbReference type="PANTHER" id="PTHR35580:SF1">
    <property type="entry name" value="PHYTASE-LIKE DOMAIN-CONTAINING PROTEIN"/>
    <property type="match status" value="1"/>
</dbReference>
<dbReference type="InterPro" id="IPR052918">
    <property type="entry name" value="Motility_Chemotaxis_Reg"/>
</dbReference>
<evidence type="ECO:0000313" key="2">
    <source>
        <dbReference type="EMBL" id="CAA6825340.1"/>
    </source>
</evidence>
<dbReference type="EMBL" id="CACVAQ010000360">
    <property type="protein sequence ID" value="CAA6825340.1"/>
    <property type="molecule type" value="Genomic_DNA"/>
</dbReference>
<feature type="non-terminal residue" evidence="2">
    <location>
        <position position="1194"/>
    </location>
</feature>
<dbReference type="PANTHER" id="PTHR35580">
    <property type="entry name" value="CELL SURFACE GLYCOPROTEIN (S-LAYER PROTEIN)-LIKE PROTEIN"/>
    <property type="match status" value="1"/>
</dbReference>
<dbReference type="Pfam" id="PF06739">
    <property type="entry name" value="SBBP"/>
    <property type="match status" value="1"/>
</dbReference>
<dbReference type="SUPFAM" id="SSF101898">
    <property type="entry name" value="NHL repeat"/>
    <property type="match status" value="1"/>
</dbReference>
<dbReference type="InterPro" id="IPR013783">
    <property type="entry name" value="Ig-like_fold"/>
</dbReference>
<feature type="domain" description="DUF7619" evidence="1">
    <location>
        <begin position="843"/>
        <end position="977"/>
    </location>
</feature>